<dbReference type="AlphaFoldDB" id="A0A9D2GGH2"/>
<evidence type="ECO:0000313" key="2">
    <source>
        <dbReference type="Proteomes" id="UP000824101"/>
    </source>
</evidence>
<comment type="caution">
    <text evidence="1">The sequence shown here is derived from an EMBL/GenBank/DDBJ whole genome shotgun (WGS) entry which is preliminary data.</text>
</comment>
<protein>
    <submittedName>
        <fullName evidence="1">Uncharacterized protein</fullName>
    </submittedName>
</protein>
<accession>A0A9D2GGH2</accession>
<dbReference type="EMBL" id="DXBC01000002">
    <property type="protein sequence ID" value="HIZ78176.1"/>
    <property type="molecule type" value="Genomic_DNA"/>
</dbReference>
<gene>
    <name evidence="1" type="ORF">IAA17_00085</name>
</gene>
<sequence length="198" mass="22185">MGRKTEKTPARCEIIGTAGASHGVGVTHFCVMAAGFLTAVAGEKTAVLEWNGSGDFARMELVCTGRQGKEKPFQVLGTDYYREAGAGELARCMNRYRYVLIDFGVMGNGVRDEFMRCEKRVLIGSFSEWQWEAFWEWLELGRSAERGWICAAAFGSGETRREVRKKLKLPVLEIPLSADAFSVTPGTLDFFQTFFLRR</sequence>
<name>A0A9D2GGH2_9FIRM</name>
<dbReference type="Proteomes" id="UP000824101">
    <property type="component" value="Unassembled WGS sequence"/>
</dbReference>
<organism evidence="1 2">
    <name type="scientific">Candidatus Lachnoclostridium stercorigallinarum</name>
    <dbReference type="NCBI Taxonomy" id="2838634"/>
    <lineage>
        <taxon>Bacteria</taxon>
        <taxon>Bacillati</taxon>
        <taxon>Bacillota</taxon>
        <taxon>Clostridia</taxon>
        <taxon>Lachnospirales</taxon>
        <taxon>Lachnospiraceae</taxon>
    </lineage>
</organism>
<reference evidence="1" key="1">
    <citation type="journal article" date="2021" name="PeerJ">
        <title>Extensive microbial diversity within the chicken gut microbiome revealed by metagenomics and culture.</title>
        <authorList>
            <person name="Gilroy R."/>
            <person name="Ravi A."/>
            <person name="Getino M."/>
            <person name="Pursley I."/>
            <person name="Horton D.L."/>
            <person name="Alikhan N.F."/>
            <person name="Baker D."/>
            <person name="Gharbi K."/>
            <person name="Hall N."/>
            <person name="Watson M."/>
            <person name="Adriaenssens E.M."/>
            <person name="Foster-Nyarko E."/>
            <person name="Jarju S."/>
            <person name="Secka A."/>
            <person name="Antonio M."/>
            <person name="Oren A."/>
            <person name="Chaudhuri R.R."/>
            <person name="La Ragione R."/>
            <person name="Hildebrand F."/>
            <person name="Pallen M.J."/>
        </authorList>
    </citation>
    <scope>NUCLEOTIDE SEQUENCE</scope>
    <source>
        <strain evidence="1">ChiBcec1-1093</strain>
    </source>
</reference>
<reference evidence="1" key="2">
    <citation type="submission" date="2021-04" db="EMBL/GenBank/DDBJ databases">
        <authorList>
            <person name="Gilroy R."/>
        </authorList>
    </citation>
    <scope>NUCLEOTIDE SEQUENCE</scope>
    <source>
        <strain evidence="1">ChiBcec1-1093</strain>
    </source>
</reference>
<proteinExistence type="predicted"/>
<evidence type="ECO:0000313" key="1">
    <source>
        <dbReference type="EMBL" id="HIZ78176.1"/>
    </source>
</evidence>